<keyword evidence="6" id="KW-0482">Metalloprotease</keyword>
<keyword evidence="4" id="KW-0378">Hydrolase</keyword>
<evidence type="ECO:0000256" key="3">
    <source>
        <dbReference type="ARBA" id="ARBA00022723"/>
    </source>
</evidence>
<dbReference type="InterPro" id="IPR011990">
    <property type="entry name" value="TPR-like_helical_dom_sf"/>
</dbReference>
<dbReference type="Pfam" id="PF01435">
    <property type="entry name" value="Peptidase_M48"/>
    <property type="match status" value="1"/>
</dbReference>
<keyword evidence="2" id="KW-0645">Protease</keyword>
<organism evidence="8 9">
    <name type="scientific">Limnobacter litoralis</name>
    <dbReference type="NCBI Taxonomy" id="481366"/>
    <lineage>
        <taxon>Bacteria</taxon>
        <taxon>Pseudomonadati</taxon>
        <taxon>Pseudomonadota</taxon>
        <taxon>Betaproteobacteria</taxon>
        <taxon>Burkholderiales</taxon>
        <taxon>Burkholderiaceae</taxon>
        <taxon>Limnobacter</taxon>
    </lineage>
</organism>
<sequence>MHFLEDTMRLLRPRKWLLSACFATVSLSVLSSNLYADGIGNLPNLGDAGSSELSVQDEKKLGDLIMRDYRTFGQINDDSEITGFLNRFGAKIVTAAGASPSDFEFFLVTDKTINAFALPGGHIGVNSGLIASAHTESELASVLAHEVGHVTQRHIARMYSQQKQTSLVSAAAIIAGILLASSNPDAAQGVIAAGAGYSVNQQLSFSRDSEREADRVGFATLEAAGFNPQGMVDFFGRLQKSARLYENNAPAYLQTHPLTAERIADIRNRAGLVPEKKDYNDDPLEFELVRVKAIVVADKSPQDLNDQLRIFQEPMIQENIKNPVVLAYGRSLVLSKLGKTQQALTEVTKAIDLYDQGRSVVKVQVMPAMLQAERLRLRLKLYDTGRPDLVPNRADSTLNPQEKKLLADLEDFRETYKGNMSVKLLYARGLQSLGLHEKAEQFLRDLTAAYRSNGDLFELAAKSAQALGKQADQHYFLAQSYAARGAYLPAIEQTQIAKRFATNDYYLLAEIDAKQREYKQKADEQREMMKSMKQ</sequence>
<reference evidence="9" key="1">
    <citation type="journal article" date="2019" name="Int. J. Syst. Evol. Microbiol.">
        <title>The Global Catalogue of Microorganisms (GCM) 10K type strain sequencing project: providing services to taxonomists for standard genome sequencing and annotation.</title>
        <authorList>
            <consortium name="The Broad Institute Genomics Platform"/>
            <consortium name="The Broad Institute Genome Sequencing Center for Infectious Disease"/>
            <person name="Wu L."/>
            <person name="Ma J."/>
        </authorList>
    </citation>
    <scope>NUCLEOTIDE SEQUENCE [LARGE SCALE GENOMIC DNA]</scope>
    <source>
        <strain evidence="9">NBRC 105857</strain>
    </source>
</reference>
<dbReference type="PANTHER" id="PTHR22726">
    <property type="entry name" value="METALLOENDOPEPTIDASE OMA1"/>
    <property type="match status" value="1"/>
</dbReference>
<evidence type="ECO:0000313" key="9">
    <source>
        <dbReference type="Proteomes" id="UP001156664"/>
    </source>
</evidence>
<dbReference type="InterPro" id="IPR001915">
    <property type="entry name" value="Peptidase_M48"/>
</dbReference>
<evidence type="ECO:0000256" key="4">
    <source>
        <dbReference type="ARBA" id="ARBA00022801"/>
    </source>
</evidence>
<dbReference type="CDD" id="cd07333">
    <property type="entry name" value="M48C_bepA_like"/>
    <property type="match status" value="1"/>
</dbReference>
<keyword evidence="9" id="KW-1185">Reference proteome</keyword>
<keyword evidence="5" id="KW-0862">Zinc</keyword>
<dbReference type="EMBL" id="BSOJ01000028">
    <property type="protein sequence ID" value="GLR27226.1"/>
    <property type="molecule type" value="Genomic_DNA"/>
</dbReference>
<comment type="cofactor">
    <cofactor evidence="1">
        <name>Zn(2+)</name>
        <dbReference type="ChEBI" id="CHEBI:29105"/>
    </cofactor>
</comment>
<gene>
    <name evidence="8" type="ORF">GCM10007875_23170</name>
</gene>
<evidence type="ECO:0000256" key="1">
    <source>
        <dbReference type="ARBA" id="ARBA00001947"/>
    </source>
</evidence>
<protein>
    <recommendedName>
        <fullName evidence="7">Peptidase M48 domain-containing protein</fullName>
    </recommendedName>
</protein>
<feature type="domain" description="Peptidase M48" evidence="7">
    <location>
        <begin position="85"/>
        <end position="269"/>
    </location>
</feature>
<dbReference type="Gene3D" id="3.30.2010.10">
    <property type="entry name" value="Metalloproteases ('zincins'), catalytic domain"/>
    <property type="match status" value="1"/>
</dbReference>
<evidence type="ECO:0000256" key="5">
    <source>
        <dbReference type="ARBA" id="ARBA00022833"/>
    </source>
</evidence>
<evidence type="ECO:0000256" key="2">
    <source>
        <dbReference type="ARBA" id="ARBA00022670"/>
    </source>
</evidence>
<dbReference type="PANTHER" id="PTHR22726:SF1">
    <property type="entry name" value="METALLOENDOPEPTIDASE OMA1, MITOCHONDRIAL"/>
    <property type="match status" value="1"/>
</dbReference>
<evidence type="ECO:0000259" key="7">
    <source>
        <dbReference type="Pfam" id="PF01435"/>
    </source>
</evidence>
<dbReference type="SUPFAM" id="SSF48452">
    <property type="entry name" value="TPR-like"/>
    <property type="match status" value="1"/>
</dbReference>
<evidence type="ECO:0000313" key="8">
    <source>
        <dbReference type="EMBL" id="GLR27226.1"/>
    </source>
</evidence>
<accession>A0ABQ5YTJ5</accession>
<proteinExistence type="predicted"/>
<comment type="caution">
    <text evidence="8">The sequence shown here is derived from an EMBL/GenBank/DDBJ whole genome shotgun (WGS) entry which is preliminary data.</text>
</comment>
<dbReference type="InterPro" id="IPR051156">
    <property type="entry name" value="Mito/Outer_Membr_Metalloprot"/>
</dbReference>
<keyword evidence="3" id="KW-0479">Metal-binding</keyword>
<evidence type="ECO:0000256" key="6">
    <source>
        <dbReference type="ARBA" id="ARBA00023049"/>
    </source>
</evidence>
<name>A0ABQ5YTJ5_9BURK</name>
<dbReference type="Proteomes" id="UP001156664">
    <property type="component" value="Unassembled WGS sequence"/>
</dbReference>